<organism evidence="2 3">
    <name type="scientific">Funneliformis mosseae</name>
    <name type="common">Endomycorrhizal fungus</name>
    <name type="synonym">Glomus mosseae</name>
    <dbReference type="NCBI Taxonomy" id="27381"/>
    <lineage>
        <taxon>Eukaryota</taxon>
        <taxon>Fungi</taxon>
        <taxon>Fungi incertae sedis</taxon>
        <taxon>Mucoromycota</taxon>
        <taxon>Glomeromycotina</taxon>
        <taxon>Glomeromycetes</taxon>
        <taxon>Glomerales</taxon>
        <taxon>Glomeraceae</taxon>
        <taxon>Funneliformis</taxon>
    </lineage>
</organism>
<name>A0A9N8V5Z4_FUNMO</name>
<gene>
    <name evidence="2" type="ORF">FMOSSE_LOCUS1094</name>
</gene>
<dbReference type="EMBL" id="CAJVPP010000121">
    <property type="protein sequence ID" value="CAG8444846.1"/>
    <property type="molecule type" value="Genomic_DNA"/>
</dbReference>
<proteinExistence type="predicted"/>
<evidence type="ECO:0000313" key="2">
    <source>
        <dbReference type="EMBL" id="CAG8444846.1"/>
    </source>
</evidence>
<comment type="caution">
    <text evidence="2">The sequence shown here is derived from an EMBL/GenBank/DDBJ whole genome shotgun (WGS) entry which is preliminary data.</text>
</comment>
<sequence length="79" mass="8446">MTSSKSQKTTSQSSLGGTSRTSTVAHTISPTPSVLSNISASSCIGHDAKDCRSSIRERPFKQGYVTPEQLLKSFGRVKD</sequence>
<evidence type="ECO:0000313" key="3">
    <source>
        <dbReference type="Proteomes" id="UP000789375"/>
    </source>
</evidence>
<feature type="compositionally biased region" description="Low complexity" evidence="1">
    <location>
        <begin position="1"/>
        <end position="23"/>
    </location>
</feature>
<feature type="compositionally biased region" description="Polar residues" evidence="1">
    <location>
        <begin position="24"/>
        <end position="36"/>
    </location>
</feature>
<reference evidence="2" key="1">
    <citation type="submission" date="2021-06" db="EMBL/GenBank/DDBJ databases">
        <authorList>
            <person name="Kallberg Y."/>
            <person name="Tangrot J."/>
            <person name="Rosling A."/>
        </authorList>
    </citation>
    <scope>NUCLEOTIDE SEQUENCE</scope>
    <source>
        <strain evidence="2">87-6 pot B 2015</strain>
    </source>
</reference>
<accession>A0A9N8V5Z4</accession>
<feature type="region of interest" description="Disordered" evidence="1">
    <location>
        <begin position="1"/>
        <end position="36"/>
    </location>
</feature>
<evidence type="ECO:0000256" key="1">
    <source>
        <dbReference type="SAM" id="MobiDB-lite"/>
    </source>
</evidence>
<protein>
    <submittedName>
        <fullName evidence="2">5137_t:CDS:1</fullName>
    </submittedName>
</protein>
<dbReference type="Proteomes" id="UP000789375">
    <property type="component" value="Unassembled WGS sequence"/>
</dbReference>
<dbReference type="AlphaFoldDB" id="A0A9N8V5Z4"/>
<keyword evidence="3" id="KW-1185">Reference proteome</keyword>